<name>A0A1G2Q1I2_9BACT</name>
<comment type="caution">
    <text evidence="4">The sequence shown here is derived from an EMBL/GenBank/DDBJ whole genome shotgun (WGS) entry which is preliminary data.</text>
</comment>
<dbReference type="EMBL" id="MHTC01000049">
    <property type="protein sequence ID" value="OHA54438.1"/>
    <property type="molecule type" value="Genomic_DNA"/>
</dbReference>
<dbReference type="SUPFAM" id="SSF49764">
    <property type="entry name" value="HSP20-like chaperones"/>
    <property type="match status" value="1"/>
</dbReference>
<dbReference type="PANTHER" id="PTHR11527">
    <property type="entry name" value="HEAT-SHOCK PROTEIN 20 FAMILY MEMBER"/>
    <property type="match status" value="1"/>
</dbReference>
<feature type="domain" description="SHSP" evidence="3">
    <location>
        <begin position="31"/>
        <end position="144"/>
    </location>
</feature>
<dbReference type="InterPro" id="IPR031107">
    <property type="entry name" value="Small_HSP"/>
</dbReference>
<dbReference type="PROSITE" id="PS01031">
    <property type="entry name" value="SHSP"/>
    <property type="match status" value="1"/>
</dbReference>
<dbReference type="AlphaFoldDB" id="A0A1G2Q1I2"/>
<reference evidence="4 5" key="1">
    <citation type="journal article" date="2016" name="Nat. Commun.">
        <title>Thousands of microbial genomes shed light on interconnected biogeochemical processes in an aquifer system.</title>
        <authorList>
            <person name="Anantharaman K."/>
            <person name="Brown C.T."/>
            <person name="Hug L.A."/>
            <person name="Sharon I."/>
            <person name="Castelle C.J."/>
            <person name="Probst A.J."/>
            <person name="Thomas B.C."/>
            <person name="Singh A."/>
            <person name="Wilkins M.J."/>
            <person name="Karaoz U."/>
            <person name="Brodie E.L."/>
            <person name="Williams K.H."/>
            <person name="Hubbard S.S."/>
            <person name="Banfield J.F."/>
        </authorList>
    </citation>
    <scope>NUCLEOTIDE SEQUENCE [LARGE SCALE GENOMIC DNA]</scope>
</reference>
<comment type="similarity">
    <text evidence="1 2">Belongs to the small heat shock protein (HSP20) family.</text>
</comment>
<evidence type="ECO:0000256" key="1">
    <source>
        <dbReference type="PROSITE-ProRule" id="PRU00285"/>
    </source>
</evidence>
<accession>A0A1G2Q1I2</accession>
<dbReference type="InterPro" id="IPR008978">
    <property type="entry name" value="HSP20-like_chaperone"/>
</dbReference>
<protein>
    <recommendedName>
        <fullName evidence="3">SHSP domain-containing protein</fullName>
    </recommendedName>
</protein>
<gene>
    <name evidence="4" type="ORF">A2388_03090</name>
</gene>
<dbReference type="CDD" id="cd06464">
    <property type="entry name" value="ACD_sHsps-like"/>
    <property type="match status" value="1"/>
</dbReference>
<organism evidence="4 5">
    <name type="scientific">Candidatus Veblenbacteria bacterium RIFOXYB1_FULL_43_13</name>
    <dbReference type="NCBI Taxonomy" id="1802426"/>
    <lineage>
        <taxon>Bacteria</taxon>
        <taxon>Candidatus Vebleniibacteriota</taxon>
    </lineage>
</organism>
<evidence type="ECO:0000259" key="3">
    <source>
        <dbReference type="PROSITE" id="PS01031"/>
    </source>
</evidence>
<sequence>MPLANIFKQDEEVIVVPSVGSPSAENMSWYSSEYEGQLAVDVYQTKDSLVVRSTIAGVKPEDLEITLNDDVITIRGKRAAEAEVPKEDYFYQECYWGGFSRSIVLPVEVKSAEARASLKNGVLTVVLPKVAHAAASVSVAVKADE</sequence>
<proteinExistence type="inferred from homology"/>
<dbReference type="InterPro" id="IPR002068">
    <property type="entry name" value="A-crystallin/Hsp20_dom"/>
</dbReference>
<evidence type="ECO:0000313" key="4">
    <source>
        <dbReference type="EMBL" id="OHA54438.1"/>
    </source>
</evidence>
<dbReference type="Gene3D" id="2.60.40.790">
    <property type="match status" value="1"/>
</dbReference>
<dbReference type="Proteomes" id="UP000177575">
    <property type="component" value="Unassembled WGS sequence"/>
</dbReference>
<evidence type="ECO:0000313" key="5">
    <source>
        <dbReference type="Proteomes" id="UP000177575"/>
    </source>
</evidence>
<dbReference type="Pfam" id="PF00011">
    <property type="entry name" value="HSP20"/>
    <property type="match status" value="1"/>
</dbReference>
<evidence type="ECO:0000256" key="2">
    <source>
        <dbReference type="RuleBase" id="RU003616"/>
    </source>
</evidence>